<dbReference type="InterPro" id="IPR050670">
    <property type="entry name" value="STAM"/>
</dbReference>
<dbReference type="SUPFAM" id="SSF50044">
    <property type="entry name" value="SH3-domain"/>
    <property type="match status" value="1"/>
</dbReference>
<feature type="compositionally biased region" description="Acidic residues" evidence="3">
    <location>
        <begin position="718"/>
        <end position="735"/>
    </location>
</feature>
<name>A0A438MZK9_EXOME</name>
<feature type="compositionally biased region" description="Gly residues" evidence="3">
    <location>
        <begin position="448"/>
        <end position="460"/>
    </location>
</feature>
<feature type="compositionally biased region" description="Polar residues" evidence="3">
    <location>
        <begin position="841"/>
        <end position="853"/>
    </location>
</feature>
<feature type="compositionally biased region" description="Pro residues" evidence="3">
    <location>
        <begin position="776"/>
        <end position="797"/>
    </location>
</feature>
<dbReference type="VEuPathDB" id="FungiDB:PV10_07045"/>
<feature type="region of interest" description="Disordered" evidence="3">
    <location>
        <begin position="1018"/>
        <end position="1040"/>
    </location>
</feature>
<feature type="compositionally biased region" description="Basic and acidic residues" evidence="3">
    <location>
        <begin position="481"/>
        <end position="494"/>
    </location>
</feature>
<feature type="region of interest" description="Disordered" evidence="3">
    <location>
        <begin position="64"/>
        <end position="942"/>
    </location>
</feature>
<gene>
    <name evidence="5" type="ORF">B0A52_07086</name>
</gene>
<feature type="compositionally biased region" description="Pro residues" evidence="3">
    <location>
        <begin position="137"/>
        <end position="147"/>
    </location>
</feature>
<feature type="compositionally biased region" description="Pro residues" evidence="3">
    <location>
        <begin position="673"/>
        <end position="698"/>
    </location>
</feature>
<evidence type="ECO:0000259" key="4">
    <source>
        <dbReference type="PROSITE" id="PS50002"/>
    </source>
</evidence>
<feature type="compositionally biased region" description="Pro residues" evidence="3">
    <location>
        <begin position="871"/>
        <end position="909"/>
    </location>
</feature>
<reference evidence="5 6" key="1">
    <citation type="submission" date="2017-03" db="EMBL/GenBank/DDBJ databases">
        <title>Genomes of endolithic fungi from Antarctica.</title>
        <authorList>
            <person name="Coleine C."/>
            <person name="Masonjones S."/>
            <person name="Stajich J.E."/>
        </authorList>
    </citation>
    <scope>NUCLEOTIDE SEQUENCE [LARGE SCALE GENOMIC DNA]</scope>
    <source>
        <strain evidence="5 6">CCFEE 6314</strain>
    </source>
</reference>
<evidence type="ECO:0000256" key="2">
    <source>
        <dbReference type="PROSITE-ProRule" id="PRU00192"/>
    </source>
</evidence>
<accession>A0A438MZK9</accession>
<evidence type="ECO:0000313" key="6">
    <source>
        <dbReference type="Proteomes" id="UP000288859"/>
    </source>
</evidence>
<dbReference type="EMBL" id="NAJM01000036">
    <property type="protein sequence ID" value="RVX68659.1"/>
    <property type="molecule type" value="Genomic_DNA"/>
</dbReference>
<feature type="compositionally biased region" description="Basic and acidic residues" evidence="3">
    <location>
        <begin position="296"/>
        <end position="308"/>
    </location>
</feature>
<feature type="compositionally biased region" description="Acidic residues" evidence="3">
    <location>
        <begin position="367"/>
        <end position="385"/>
    </location>
</feature>
<feature type="compositionally biased region" description="Polar residues" evidence="3">
    <location>
        <begin position="923"/>
        <end position="936"/>
    </location>
</feature>
<protein>
    <recommendedName>
        <fullName evidence="4">SH3 domain-containing protein</fullName>
    </recommendedName>
</protein>
<feature type="compositionally biased region" description="Acidic residues" evidence="3">
    <location>
        <begin position="612"/>
        <end position="621"/>
    </location>
</feature>
<dbReference type="PANTHER" id="PTHR45929">
    <property type="entry name" value="JAK PATHWAY SIGNAL TRANSDUCTION ADAPTOR MOLECULE"/>
    <property type="match status" value="1"/>
</dbReference>
<dbReference type="PANTHER" id="PTHR45929:SF7">
    <property type="entry name" value="LAS SEVENTEEN-BINDING PROTEIN 1"/>
    <property type="match status" value="1"/>
</dbReference>
<dbReference type="Proteomes" id="UP000288859">
    <property type="component" value="Unassembled WGS sequence"/>
</dbReference>
<dbReference type="OrthoDB" id="207120at2759"/>
<dbReference type="Pfam" id="PF25459">
    <property type="entry name" value="AIM3_BBC1_C"/>
    <property type="match status" value="1"/>
</dbReference>
<dbReference type="Pfam" id="PF00018">
    <property type="entry name" value="SH3_1"/>
    <property type="match status" value="1"/>
</dbReference>
<proteinExistence type="predicted"/>
<feature type="compositionally biased region" description="Basic and acidic residues" evidence="3">
    <location>
        <begin position="242"/>
        <end position="269"/>
    </location>
</feature>
<evidence type="ECO:0000256" key="1">
    <source>
        <dbReference type="ARBA" id="ARBA00022443"/>
    </source>
</evidence>
<feature type="compositionally biased region" description="Polar residues" evidence="3">
    <location>
        <begin position="345"/>
        <end position="354"/>
    </location>
</feature>
<dbReference type="InterPro" id="IPR001452">
    <property type="entry name" value="SH3_domain"/>
</dbReference>
<evidence type="ECO:0000313" key="5">
    <source>
        <dbReference type="EMBL" id="RVX68659.1"/>
    </source>
</evidence>
<comment type="caution">
    <text evidence="5">The sequence shown here is derived from an EMBL/GenBank/DDBJ whole genome shotgun (WGS) entry which is preliminary data.</text>
</comment>
<dbReference type="InterPro" id="IPR036028">
    <property type="entry name" value="SH3-like_dom_sf"/>
</dbReference>
<evidence type="ECO:0000256" key="3">
    <source>
        <dbReference type="SAM" id="MobiDB-lite"/>
    </source>
</evidence>
<feature type="compositionally biased region" description="Acidic residues" evidence="3">
    <location>
        <begin position="414"/>
        <end position="431"/>
    </location>
</feature>
<dbReference type="InterPro" id="IPR035552">
    <property type="entry name" value="Mti1_SH3"/>
</dbReference>
<keyword evidence="1 2" id="KW-0728">SH3 domain</keyword>
<dbReference type="InterPro" id="IPR057402">
    <property type="entry name" value="AIM3_BBC1_C"/>
</dbReference>
<organism evidence="5 6">
    <name type="scientific">Exophiala mesophila</name>
    <name type="common">Black yeast-like fungus</name>
    <dbReference type="NCBI Taxonomy" id="212818"/>
    <lineage>
        <taxon>Eukaryota</taxon>
        <taxon>Fungi</taxon>
        <taxon>Dikarya</taxon>
        <taxon>Ascomycota</taxon>
        <taxon>Pezizomycotina</taxon>
        <taxon>Eurotiomycetes</taxon>
        <taxon>Chaetothyriomycetidae</taxon>
        <taxon>Chaetothyriales</taxon>
        <taxon>Herpotrichiellaceae</taxon>
        <taxon>Exophiala</taxon>
    </lineage>
</organism>
<dbReference type="Gene3D" id="2.30.30.40">
    <property type="entry name" value="SH3 Domains"/>
    <property type="match status" value="1"/>
</dbReference>
<dbReference type="PROSITE" id="PS50002">
    <property type="entry name" value="SH3"/>
    <property type="match status" value="1"/>
</dbReference>
<dbReference type="SMART" id="SM00326">
    <property type="entry name" value="SH3"/>
    <property type="match status" value="1"/>
</dbReference>
<feature type="compositionally biased region" description="Pro residues" evidence="3">
    <location>
        <begin position="810"/>
        <end position="820"/>
    </location>
</feature>
<dbReference type="AlphaFoldDB" id="A0A438MZK9"/>
<dbReference type="CDD" id="cd11887">
    <property type="entry name" value="SH3_Bbc1"/>
    <property type="match status" value="1"/>
</dbReference>
<feature type="compositionally biased region" description="Basic and acidic residues" evidence="3">
    <location>
        <begin position="742"/>
        <end position="755"/>
    </location>
</feature>
<feature type="domain" description="SH3" evidence="4">
    <location>
        <begin position="3"/>
        <end position="67"/>
    </location>
</feature>
<feature type="compositionally biased region" description="Basic and acidic residues" evidence="3">
    <location>
        <begin position="386"/>
        <end position="396"/>
    </location>
</feature>
<feature type="compositionally biased region" description="Pro residues" evidence="3">
    <location>
        <begin position="564"/>
        <end position="590"/>
    </location>
</feature>
<feature type="compositionally biased region" description="Low complexity" evidence="3">
    <location>
        <begin position="148"/>
        <end position="157"/>
    </location>
</feature>
<feature type="compositionally biased region" description="Basic and acidic residues" evidence="3">
    <location>
        <begin position="432"/>
        <end position="444"/>
    </location>
</feature>
<feature type="compositionally biased region" description="Pro residues" evidence="3">
    <location>
        <begin position="207"/>
        <end position="222"/>
    </location>
</feature>
<feature type="compositionally biased region" description="Basic and acidic residues" evidence="3">
    <location>
        <begin position="1019"/>
        <end position="1035"/>
    </location>
</feature>
<sequence length="1201" mass="129819">MSVPPFKVKAVFDYKSDEPDDLSFPTGQIITVTDDDDADWYTGEYDAASGEKLQGIFPRNFVEKYEPTVPTRPARAPKRVPASEPTEDVVDHPAPQPPPAQAASIIKPQEEKADSTSTSVEPAKEEPPSSPLSPAKAPAPAPVPKSPPAAAKPAGSKAPPPVAEKPSSSSFKDRIAAFNKPAAPPVSSYKPSGAGSNSNFVKKAFVAPPPSRNAYVPPPREPQPQKIYRREEDPQMQDQEPAEQKEDSSLSRAEPTEDEPKPQSLKDRIAALQKQQLEQASRNSEKKEKPKRPPKKRVDSADDVEHVPAPEPGLSKVGTNETTGPTPGDSIQDDAEPPPGPPIRRTSTAQSVTPQPQPSRELVSDTNDADDSGAGDEEDGQETSTEEERPKSKGVDRSNTGLARQKSLEPEQRDDAEEEDEEDEEEEDEDPEIRRRRELRERMAKMSGGMGMMGMFGPPGGMGPPPARKQKPSAESGRLSSENHQHADTEERAAPVRIMALPGMATAAIKRPDETNDESDQDETARPTPQETVAPGETNDYISQPLQRRSTDRAAPPTPHDRAAPPPPPRDTRAVPPPPPTASRPVPQAPQSPISRSAPPVPPTPVASYPEGENESEDDKEADIPSGPQSPFADGPTSPPLGAPPPPKRTDVPPPLDTTEKTIAPTEDKRASRPPPPVPQSPASPQTRAPPPPPPGQPPVRRSTSDSRGFAATKAPGEEESEEDEVTEYDGDYDTDIASSAKHKDALKAHNRDSSLEDGVLTDDALKSSKNAPTRAVPPLPPVAAPRDVPPPPPPSSAPKSRKSLDAPRAAPPPVPPPKLPENHDEDYDPYRYDPPPHSASRAQYSQMLQSPQEEVEEEDLYGPPSQAPSSHPPPPPPPAERSAPPPPNLQPDYYPPPPLPPSFAPPGQPDANKASLDVKRSATVSRRSMDQSRATGEQGYIARDIDLGKSSGWWAQHNLPPPSLQNRTDVLYQIETSSNSKRGGKSTISKDVYVLYIDYSSTTINASFDSADPSHVVFEQHHERPPPPPRRDQLETASSQFGSQIARAANSLAGSAVADGSGHAFVLELLRPHKTALLPIGTRAYGALVYANLGNASTQQFDEIRAGDIVTFRNAKFAGHKGGLHAKYSMDVGKPDHVAVVIDWDGTKKKIRAWEQGRQEEKGKKPKVREESFKVGDLKSGEVMVWRVMPRSWVGWDKLT</sequence>
<feature type="compositionally biased region" description="Pro residues" evidence="3">
    <location>
        <begin position="637"/>
        <end position="656"/>
    </location>
</feature>
<feature type="compositionally biased region" description="Polar residues" evidence="3">
    <location>
        <begin position="273"/>
        <end position="282"/>
    </location>
</feature>